<evidence type="ECO:0000256" key="10">
    <source>
        <dbReference type="ARBA" id="ARBA00032707"/>
    </source>
</evidence>
<dbReference type="EC" id="3.6.1.27" evidence="3"/>
<sequence>FLRLYLYDIRHYAETQNEGISMEDLTVLQTVIIAIVEGLTEFLPVSSTGHMIIVQNMLGVESTGFIKAFTVIIQFGAILSVVCLYRKRFFKLNKCTVFDSEAITGKHRLAKWGIYGKRLLYKFDFYWKLLIAFLPAAFVGLLFGDKIDEMLESVTVVAIMLVLGGIFMLFCDRIFLPTEKEVKLTEKKAFNIGLFQCIAMIPGVSRSMATIVGGMAQKMTRKAAAEFSFFLAVPTMFAATGYKVVKLFLDGNTRALTNNMPALVIGNITAFIVALLAIRFFIGYVTKYGFKTFGYYRIIVGG</sequence>
<keyword evidence="5" id="KW-1003">Cell membrane</keyword>
<reference evidence="13" key="1">
    <citation type="submission" date="2019-03" db="EMBL/GenBank/DDBJ databases">
        <title>Single cell metagenomics reveals metabolic interactions within the superorganism composed of flagellate Streblomastix strix and complex community of Bacteroidetes bacteria on its surface.</title>
        <authorList>
            <person name="Treitli S.C."/>
            <person name="Kolisko M."/>
            <person name="Husnik F."/>
            <person name="Keeling P."/>
            <person name="Hampl V."/>
        </authorList>
    </citation>
    <scope>NUCLEOTIDE SEQUENCE</scope>
    <source>
        <strain evidence="13">STM</strain>
    </source>
</reference>
<feature type="transmembrane region" description="Helical" evidence="12">
    <location>
        <begin position="125"/>
        <end position="144"/>
    </location>
</feature>
<dbReference type="Pfam" id="PF02673">
    <property type="entry name" value="BacA"/>
    <property type="match status" value="1"/>
</dbReference>
<dbReference type="InterPro" id="IPR003824">
    <property type="entry name" value="UppP"/>
</dbReference>
<evidence type="ECO:0000256" key="4">
    <source>
        <dbReference type="ARBA" id="ARBA00021581"/>
    </source>
</evidence>
<protein>
    <recommendedName>
        <fullName evidence="4">Undecaprenyl-diphosphatase</fullName>
        <ecNumber evidence="3">3.6.1.27</ecNumber>
    </recommendedName>
    <alternativeName>
        <fullName evidence="10">Undecaprenyl pyrophosphate phosphatase</fullName>
    </alternativeName>
</protein>
<evidence type="ECO:0000256" key="9">
    <source>
        <dbReference type="ARBA" id="ARBA00023136"/>
    </source>
</evidence>
<name>A0A5J4PHY3_9ZZZZ</name>
<evidence type="ECO:0000256" key="3">
    <source>
        <dbReference type="ARBA" id="ARBA00012374"/>
    </source>
</evidence>
<dbReference type="PANTHER" id="PTHR30622:SF3">
    <property type="entry name" value="UNDECAPRENYL-DIPHOSPHATASE"/>
    <property type="match status" value="1"/>
</dbReference>
<dbReference type="AlphaFoldDB" id="A0A5J4PHY3"/>
<evidence type="ECO:0000256" key="1">
    <source>
        <dbReference type="ARBA" id="ARBA00004651"/>
    </source>
</evidence>
<accession>A0A5J4PHY3</accession>
<comment type="caution">
    <text evidence="13">The sequence shown here is derived from an EMBL/GenBank/DDBJ whole genome shotgun (WGS) entry which is preliminary data.</text>
</comment>
<evidence type="ECO:0000256" key="5">
    <source>
        <dbReference type="ARBA" id="ARBA00022475"/>
    </source>
</evidence>
<evidence type="ECO:0000256" key="7">
    <source>
        <dbReference type="ARBA" id="ARBA00022801"/>
    </source>
</evidence>
<comment type="catalytic activity">
    <reaction evidence="11">
        <text>di-trans,octa-cis-undecaprenyl diphosphate + H2O = di-trans,octa-cis-undecaprenyl phosphate + phosphate + H(+)</text>
        <dbReference type="Rhea" id="RHEA:28094"/>
        <dbReference type="ChEBI" id="CHEBI:15377"/>
        <dbReference type="ChEBI" id="CHEBI:15378"/>
        <dbReference type="ChEBI" id="CHEBI:43474"/>
        <dbReference type="ChEBI" id="CHEBI:58405"/>
        <dbReference type="ChEBI" id="CHEBI:60392"/>
        <dbReference type="EC" id="3.6.1.27"/>
    </reaction>
</comment>
<comment type="similarity">
    <text evidence="2">Belongs to the UppP family.</text>
</comment>
<feature type="transmembrane region" description="Helical" evidence="12">
    <location>
        <begin position="223"/>
        <end position="242"/>
    </location>
</feature>
<dbReference type="NCBIfam" id="NF001390">
    <property type="entry name" value="PRK00281.1-4"/>
    <property type="match status" value="1"/>
</dbReference>
<evidence type="ECO:0000256" key="8">
    <source>
        <dbReference type="ARBA" id="ARBA00022989"/>
    </source>
</evidence>
<keyword evidence="9 12" id="KW-0472">Membrane</keyword>
<evidence type="ECO:0000256" key="12">
    <source>
        <dbReference type="SAM" id="Phobius"/>
    </source>
</evidence>
<gene>
    <name evidence="13" type="ORF">EZS27_039279</name>
</gene>
<feature type="transmembrane region" description="Helical" evidence="12">
    <location>
        <begin position="150"/>
        <end position="171"/>
    </location>
</feature>
<feature type="transmembrane region" description="Helical" evidence="12">
    <location>
        <begin position="65"/>
        <end position="85"/>
    </location>
</feature>
<keyword evidence="8 12" id="KW-1133">Transmembrane helix</keyword>
<proteinExistence type="inferred from homology"/>
<feature type="non-terminal residue" evidence="13">
    <location>
        <position position="1"/>
    </location>
</feature>
<dbReference type="PANTHER" id="PTHR30622">
    <property type="entry name" value="UNDECAPRENYL-DIPHOSPHATASE"/>
    <property type="match status" value="1"/>
</dbReference>
<feature type="transmembrane region" description="Helical" evidence="12">
    <location>
        <begin position="262"/>
        <end position="282"/>
    </location>
</feature>
<feature type="non-terminal residue" evidence="13">
    <location>
        <position position="302"/>
    </location>
</feature>
<keyword evidence="7" id="KW-0378">Hydrolase</keyword>
<evidence type="ECO:0000256" key="11">
    <source>
        <dbReference type="ARBA" id="ARBA00047594"/>
    </source>
</evidence>
<organism evidence="13">
    <name type="scientific">termite gut metagenome</name>
    <dbReference type="NCBI Taxonomy" id="433724"/>
    <lineage>
        <taxon>unclassified sequences</taxon>
        <taxon>metagenomes</taxon>
        <taxon>organismal metagenomes</taxon>
    </lineage>
</organism>
<dbReference type="EMBL" id="SNRY01008084">
    <property type="protein sequence ID" value="KAA6309176.1"/>
    <property type="molecule type" value="Genomic_DNA"/>
</dbReference>
<dbReference type="GO" id="GO:0005886">
    <property type="term" value="C:plasma membrane"/>
    <property type="evidence" value="ECO:0007669"/>
    <property type="project" value="UniProtKB-SubCell"/>
</dbReference>
<keyword evidence="6 12" id="KW-0812">Transmembrane</keyword>
<dbReference type="HAMAP" id="MF_01006">
    <property type="entry name" value="Undec_diphosphatase"/>
    <property type="match status" value="1"/>
</dbReference>
<comment type="subcellular location">
    <subcellularLocation>
        <location evidence="1">Cell membrane</location>
        <topology evidence="1">Multi-pass membrane protein</topology>
    </subcellularLocation>
</comment>
<dbReference type="GO" id="GO:0050380">
    <property type="term" value="F:undecaprenyl-diphosphatase activity"/>
    <property type="evidence" value="ECO:0007669"/>
    <property type="project" value="UniProtKB-EC"/>
</dbReference>
<evidence type="ECO:0000313" key="13">
    <source>
        <dbReference type="EMBL" id="KAA6309176.1"/>
    </source>
</evidence>
<evidence type="ECO:0000256" key="6">
    <source>
        <dbReference type="ARBA" id="ARBA00022692"/>
    </source>
</evidence>
<evidence type="ECO:0000256" key="2">
    <source>
        <dbReference type="ARBA" id="ARBA00010621"/>
    </source>
</evidence>